<gene>
    <name evidence="13" type="primary">nad1</name>
</gene>
<dbReference type="GO" id="GO:0009060">
    <property type="term" value="P:aerobic respiration"/>
    <property type="evidence" value="ECO:0007669"/>
    <property type="project" value="TreeGrafter"/>
</dbReference>
<geneLocation type="mitochondrion" evidence="13"/>
<dbReference type="AlphaFoldDB" id="Q5KT40"/>
<evidence type="ECO:0000256" key="8">
    <source>
        <dbReference type="ARBA" id="ARBA00023136"/>
    </source>
</evidence>
<evidence type="ECO:0000256" key="12">
    <source>
        <dbReference type="SAM" id="Phobius"/>
    </source>
</evidence>
<dbReference type="GO" id="GO:0008137">
    <property type="term" value="F:NADH dehydrogenase (ubiquinone) activity"/>
    <property type="evidence" value="ECO:0007669"/>
    <property type="project" value="UniProtKB-EC"/>
</dbReference>
<evidence type="ECO:0000256" key="10">
    <source>
        <dbReference type="RuleBase" id="RU000471"/>
    </source>
</evidence>
<organism evidence="13">
    <name type="scientific">Doliolum nationalis</name>
    <name type="common">Planktonic tunicate</name>
    <dbReference type="NCBI Taxonomy" id="76841"/>
    <lineage>
        <taxon>Eukaryota</taxon>
        <taxon>Metazoa</taxon>
        <taxon>Chordata</taxon>
        <taxon>Tunicata</taxon>
        <taxon>Thaliacea</taxon>
        <taxon>Doliolida</taxon>
        <taxon>Doliolidae</taxon>
        <taxon>Doliolum</taxon>
    </lineage>
</organism>
<feature type="transmembrane region" description="Helical" evidence="12">
    <location>
        <begin position="115"/>
        <end position="136"/>
    </location>
</feature>
<dbReference type="InterPro" id="IPR001694">
    <property type="entry name" value="NADH_UbQ_OxRdtase_su1/FPO"/>
</dbReference>
<protein>
    <recommendedName>
        <fullName evidence="4 11">NADH-ubiquinone oxidoreductase chain 1</fullName>
        <ecNumber evidence="3 11">7.1.1.2</ecNumber>
    </recommendedName>
</protein>
<feature type="transmembrane region" description="Helical" evidence="12">
    <location>
        <begin position="83"/>
        <end position="103"/>
    </location>
</feature>
<proteinExistence type="inferred from homology"/>
<evidence type="ECO:0000256" key="2">
    <source>
        <dbReference type="ARBA" id="ARBA00010535"/>
    </source>
</evidence>
<comment type="catalytic activity">
    <reaction evidence="9 11">
        <text>a ubiquinone + NADH + 5 H(+)(in) = a ubiquinol + NAD(+) + 4 H(+)(out)</text>
        <dbReference type="Rhea" id="RHEA:29091"/>
        <dbReference type="Rhea" id="RHEA-COMP:9565"/>
        <dbReference type="Rhea" id="RHEA-COMP:9566"/>
        <dbReference type="ChEBI" id="CHEBI:15378"/>
        <dbReference type="ChEBI" id="CHEBI:16389"/>
        <dbReference type="ChEBI" id="CHEBI:17976"/>
        <dbReference type="ChEBI" id="CHEBI:57540"/>
        <dbReference type="ChEBI" id="CHEBI:57945"/>
        <dbReference type="EC" id="7.1.1.2"/>
    </reaction>
</comment>
<dbReference type="GO" id="GO:0003954">
    <property type="term" value="F:NADH dehydrogenase activity"/>
    <property type="evidence" value="ECO:0007669"/>
    <property type="project" value="TreeGrafter"/>
</dbReference>
<accession>Q5KT40</accession>
<evidence type="ECO:0000256" key="3">
    <source>
        <dbReference type="ARBA" id="ARBA00012944"/>
    </source>
</evidence>
<keyword evidence="11 13" id="KW-0496">Mitochondrion</keyword>
<feature type="transmembrane region" description="Helical" evidence="12">
    <location>
        <begin position="230"/>
        <end position="248"/>
    </location>
</feature>
<evidence type="ECO:0000256" key="11">
    <source>
        <dbReference type="RuleBase" id="RU000473"/>
    </source>
</evidence>
<dbReference type="Pfam" id="PF00146">
    <property type="entry name" value="NADHdh"/>
    <property type="match status" value="1"/>
</dbReference>
<feature type="transmembrane region" description="Helical" evidence="12">
    <location>
        <begin position="20"/>
        <end position="38"/>
    </location>
</feature>
<name>Q5KT40_DOLNA</name>
<feature type="transmembrane region" description="Helical" evidence="12">
    <location>
        <begin position="189"/>
        <end position="209"/>
    </location>
</feature>
<feature type="transmembrane region" description="Helical" evidence="12">
    <location>
        <begin position="254"/>
        <end position="276"/>
    </location>
</feature>
<comment type="similarity">
    <text evidence="2 10">Belongs to the complex I subunit 1 family.</text>
</comment>
<keyword evidence="5 10" id="KW-0812">Transmembrane</keyword>
<keyword evidence="7 10" id="KW-0520">NAD</keyword>
<evidence type="ECO:0000256" key="6">
    <source>
        <dbReference type="ARBA" id="ARBA00022989"/>
    </source>
</evidence>
<evidence type="ECO:0000256" key="1">
    <source>
        <dbReference type="ARBA" id="ARBA00004141"/>
    </source>
</evidence>
<dbReference type="GO" id="GO:0005743">
    <property type="term" value="C:mitochondrial inner membrane"/>
    <property type="evidence" value="ECO:0007669"/>
    <property type="project" value="UniProtKB-SubCell"/>
</dbReference>
<keyword evidence="6 12" id="KW-1133">Transmembrane helix</keyword>
<evidence type="ECO:0000256" key="7">
    <source>
        <dbReference type="ARBA" id="ARBA00023027"/>
    </source>
</evidence>
<feature type="transmembrane region" description="Helical" evidence="12">
    <location>
        <begin position="157"/>
        <end position="177"/>
    </location>
</feature>
<evidence type="ECO:0000256" key="9">
    <source>
        <dbReference type="ARBA" id="ARBA00049551"/>
    </source>
</evidence>
<evidence type="ECO:0000256" key="5">
    <source>
        <dbReference type="ARBA" id="ARBA00022692"/>
    </source>
</evidence>
<dbReference type="EC" id="7.1.1.2" evidence="3 11"/>
<feature type="transmembrane region" description="Helical" evidence="12">
    <location>
        <begin position="288"/>
        <end position="311"/>
    </location>
</feature>
<dbReference type="PROSITE" id="PS00668">
    <property type="entry name" value="COMPLEX1_ND1_2"/>
    <property type="match status" value="1"/>
</dbReference>
<dbReference type="PANTHER" id="PTHR11432">
    <property type="entry name" value="NADH DEHYDROGENASE SUBUNIT 1"/>
    <property type="match status" value="1"/>
</dbReference>
<keyword evidence="8 12" id="KW-0472">Membrane</keyword>
<evidence type="ECO:0000313" key="13">
    <source>
        <dbReference type="EMBL" id="BAD86514.1"/>
    </source>
</evidence>
<reference evidence="13" key="1">
    <citation type="journal article" date="2005" name="Mol. Phylogenet. Evol.">
        <title>Complete nucleotide sequence of the mitochondrial genome of Doliolum nationalis with implications for evolution of urochordates.</title>
        <authorList>
            <person name="Yokobori S."/>
            <person name="Oshima T."/>
            <person name="Wada H."/>
        </authorList>
    </citation>
    <scope>NUCLEOTIDE SEQUENCE</scope>
</reference>
<comment type="subcellular location">
    <subcellularLocation>
        <location evidence="1">Membrane</location>
        <topology evidence="1">Multi-pass membrane protein</topology>
    </subcellularLocation>
    <subcellularLocation>
        <location evidence="10">Mitochondrion inner membrane</location>
        <topology evidence="10">Multi-pass membrane protein</topology>
    </subcellularLocation>
</comment>
<dbReference type="InterPro" id="IPR018086">
    <property type="entry name" value="NADH_UbQ_OxRdtase_su1_CS"/>
</dbReference>
<evidence type="ECO:0000256" key="4">
    <source>
        <dbReference type="ARBA" id="ARBA00021009"/>
    </source>
</evidence>
<dbReference type="EMBL" id="AB176541">
    <property type="protein sequence ID" value="BAD86514.1"/>
    <property type="molecule type" value="Genomic_DNA"/>
</dbReference>
<keyword evidence="11" id="KW-0830">Ubiquinone</keyword>
<sequence>MWYLIWGSFIVLLVQSKTIWLLLVALGLLLMVAFLVLIERNILGLVQERKGPNVVGVYGVVQTVMDGGKLLLKQMVLADGAHLVFFIMSPIVCFILSLFSWAFVPVPFLLVSSKYSILVTLFISSILVYPVLWAGWSSGSMYSLLGGVRAVAQMVSYEVVMGIFIAMIVLLFGYPSWEGFLYYELHGNSFGLFWLTFIAWIAVMLAELNRSPFDLVEGESELVSGFNVEYSGYGFTLLFLAEYMNIWLMGFITALMFFGGSQIVLGTGVVFSGLYVRSMVPRLKSTDLIMLTWKTFLPFIILALILSTGLIL</sequence>
<dbReference type="PANTHER" id="PTHR11432:SF3">
    <property type="entry name" value="NADH-UBIQUINONE OXIDOREDUCTASE CHAIN 1"/>
    <property type="match status" value="1"/>
</dbReference>